<accession>A0A2P6NWB9</accession>
<proteinExistence type="predicted"/>
<feature type="coiled-coil region" evidence="1">
    <location>
        <begin position="225"/>
        <end position="255"/>
    </location>
</feature>
<dbReference type="SUPFAM" id="SSF54001">
    <property type="entry name" value="Cysteine proteinases"/>
    <property type="match status" value="1"/>
</dbReference>
<comment type="caution">
    <text evidence="4">The sequence shown here is derived from an EMBL/GenBank/DDBJ whole genome shotgun (WGS) entry which is preliminary data.</text>
</comment>
<dbReference type="PROSITE" id="PS50802">
    <property type="entry name" value="OTU"/>
    <property type="match status" value="1"/>
</dbReference>
<dbReference type="AlphaFoldDB" id="A0A2P6NWB9"/>
<dbReference type="OrthoDB" id="20273at2759"/>
<dbReference type="EMBL" id="MDYQ01000012">
    <property type="protein sequence ID" value="PRP88253.1"/>
    <property type="molecule type" value="Genomic_DNA"/>
</dbReference>
<dbReference type="Gene3D" id="3.90.70.80">
    <property type="match status" value="1"/>
</dbReference>
<dbReference type="Pfam" id="PF02338">
    <property type="entry name" value="OTU"/>
    <property type="match status" value="1"/>
</dbReference>
<dbReference type="InterPro" id="IPR003323">
    <property type="entry name" value="OTU_dom"/>
</dbReference>
<evidence type="ECO:0000256" key="2">
    <source>
        <dbReference type="SAM" id="MobiDB-lite"/>
    </source>
</evidence>
<sequence>MSGENYRPRQRIATISAQRNGRNVVPELGELRAEEYLRSAGLIRMQVPKDGSCMFRAFSHALFLSQRHYASLRAACVQYIDLNRDFFQPFIESYDFDVESYLIAMSRDTQWGGNIEVQALSMLLGRNVAIYSLGQDRPSIVDNNFHNKPQVKLWHADGEHFDVLYNEKEVETMTFCQGIVFELFDKLFGGTTQQKTGEFIDFETKKWTLMREDQEKRDAEFAQKIEEECNNQDSIEAERKKREEEDAAMARILAEEWSKPALRKRPNWADRNVTTDDLAVLRGGDSVEISSGIHKSVSTDGNLGRLVAQAREEKEKMNVEIRARTSASAPTPSMEKKGPYHTIPLEARDALQLKALVVKEREELRREEERRLEEKRLEEKKEEKEEKKKEEKEKKEVKKREGEEGKKGKVAKEKGTDETGEKMTTMRRMFSKMKRK</sequence>
<dbReference type="InterPro" id="IPR049769">
    <property type="entry name" value="OTU_OTU"/>
</dbReference>
<dbReference type="InterPro" id="IPR038765">
    <property type="entry name" value="Papain-like_cys_pep_sf"/>
</dbReference>
<dbReference type="InParanoid" id="A0A2P6NWB9"/>
<evidence type="ECO:0000313" key="4">
    <source>
        <dbReference type="EMBL" id="PRP88253.1"/>
    </source>
</evidence>
<dbReference type="STRING" id="1890364.A0A2P6NWB9"/>
<evidence type="ECO:0000259" key="3">
    <source>
        <dbReference type="PROSITE" id="PS50802"/>
    </source>
</evidence>
<feature type="region of interest" description="Disordered" evidence="2">
    <location>
        <begin position="316"/>
        <end position="340"/>
    </location>
</feature>
<keyword evidence="5" id="KW-1185">Reference proteome</keyword>
<protein>
    <recommendedName>
        <fullName evidence="3">OTU domain-containing protein</fullName>
    </recommendedName>
</protein>
<feature type="domain" description="OTU" evidence="3">
    <location>
        <begin position="42"/>
        <end position="167"/>
    </location>
</feature>
<dbReference type="Proteomes" id="UP000241769">
    <property type="component" value="Unassembled WGS sequence"/>
</dbReference>
<name>A0A2P6NWB9_9EUKA</name>
<dbReference type="PANTHER" id="PTHR12419">
    <property type="entry name" value="OTU DOMAIN CONTAINING PROTEIN"/>
    <property type="match status" value="1"/>
</dbReference>
<reference evidence="4 5" key="1">
    <citation type="journal article" date="2018" name="Genome Biol. Evol.">
        <title>Multiple Roots of Fruiting Body Formation in Amoebozoa.</title>
        <authorList>
            <person name="Hillmann F."/>
            <person name="Forbes G."/>
            <person name="Novohradska S."/>
            <person name="Ferling I."/>
            <person name="Riege K."/>
            <person name="Groth M."/>
            <person name="Westermann M."/>
            <person name="Marz M."/>
            <person name="Spaller T."/>
            <person name="Winckler T."/>
            <person name="Schaap P."/>
            <person name="Glockner G."/>
        </authorList>
    </citation>
    <scope>NUCLEOTIDE SEQUENCE [LARGE SCALE GENOMIC DNA]</scope>
    <source>
        <strain evidence="4 5">Jena</strain>
    </source>
</reference>
<gene>
    <name evidence="4" type="ORF">PROFUN_03362</name>
</gene>
<evidence type="ECO:0000313" key="5">
    <source>
        <dbReference type="Proteomes" id="UP000241769"/>
    </source>
</evidence>
<dbReference type="GO" id="GO:0016579">
    <property type="term" value="P:protein deubiquitination"/>
    <property type="evidence" value="ECO:0007669"/>
    <property type="project" value="TreeGrafter"/>
</dbReference>
<keyword evidence="1" id="KW-0175">Coiled coil</keyword>
<dbReference type="InterPro" id="IPR050704">
    <property type="entry name" value="Peptidase_C85-like"/>
</dbReference>
<organism evidence="4 5">
    <name type="scientific">Planoprotostelium fungivorum</name>
    <dbReference type="NCBI Taxonomy" id="1890364"/>
    <lineage>
        <taxon>Eukaryota</taxon>
        <taxon>Amoebozoa</taxon>
        <taxon>Evosea</taxon>
        <taxon>Variosea</taxon>
        <taxon>Cavosteliida</taxon>
        <taxon>Cavosteliaceae</taxon>
        <taxon>Planoprotostelium</taxon>
    </lineage>
</organism>
<dbReference type="CDD" id="cd22753">
    <property type="entry name" value="OTU_ALG13-like"/>
    <property type="match status" value="1"/>
</dbReference>
<feature type="region of interest" description="Disordered" evidence="2">
    <location>
        <begin position="362"/>
        <end position="436"/>
    </location>
</feature>
<dbReference type="GO" id="GO:0004843">
    <property type="term" value="F:cysteine-type deubiquitinase activity"/>
    <property type="evidence" value="ECO:0007669"/>
    <property type="project" value="TreeGrafter"/>
</dbReference>
<evidence type="ECO:0000256" key="1">
    <source>
        <dbReference type="SAM" id="Coils"/>
    </source>
</evidence>
<feature type="compositionally biased region" description="Basic and acidic residues" evidence="2">
    <location>
        <begin position="362"/>
        <end position="421"/>
    </location>
</feature>